<dbReference type="PANTHER" id="PTHR10459:SF60">
    <property type="entry name" value="POLY [ADP-RIBOSE] POLYMERASE 2"/>
    <property type="match status" value="1"/>
</dbReference>
<dbReference type="AlphaFoldDB" id="A0A0N0DRT6"/>
<dbReference type="SMART" id="SM00773">
    <property type="entry name" value="WGR"/>
    <property type="match status" value="1"/>
</dbReference>
<dbReference type="Gene3D" id="3.90.228.10">
    <property type="match status" value="1"/>
</dbReference>
<evidence type="ECO:0000256" key="12">
    <source>
        <dbReference type="ARBA" id="ARBA00023242"/>
    </source>
</evidence>
<name>A0A0N0DRT6_LEPPY</name>
<comment type="catalytic activity">
    <reaction evidence="14">
        <text>NAD(+) + (ADP-D-ribosyl)n-acceptor = nicotinamide + (ADP-D-ribosyl)n+1-acceptor + H(+).</text>
        <dbReference type="EC" id="2.4.2.30"/>
    </reaction>
</comment>
<accession>A0A0N0DRT6</accession>
<evidence type="ECO:0000256" key="7">
    <source>
        <dbReference type="ARBA" id="ARBA00022765"/>
    </source>
</evidence>
<evidence type="ECO:0000256" key="9">
    <source>
        <dbReference type="ARBA" id="ARBA00022833"/>
    </source>
</evidence>
<evidence type="ECO:0000256" key="13">
    <source>
        <dbReference type="ARBA" id="ARBA00024347"/>
    </source>
</evidence>
<dbReference type="InterPro" id="IPR004102">
    <property type="entry name" value="Poly(ADP-ribose)pol_reg_dom"/>
</dbReference>
<feature type="region of interest" description="Disordered" evidence="16">
    <location>
        <begin position="225"/>
        <end position="258"/>
    </location>
</feature>
<dbReference type="SUPFAM" id="SSF142921">
    <property type="entry name" value="WGR domain-like"/>
    <property type="match status" value="1"/>
</dbReference>
<dbReference type="GO" id="GO:0070212">
    <property type="term" value="P:protein poly-ADP-ribosylation"/>
    <property type="evidence" value="ECO:0007669"/>
    <property type="project" value="TreeGrafter"/>
</dbReference>
<dbReference type="InterPro" id="IPR012317">
    <property type="entry name" value="Poly(ADP-ribose)pol_cat_dom"/>
</dbReference>
<evidence type="ECO:0000259" key="17">
    <source>
        <dbReference type="PROSITE" id="PS51059"/>
    </source>
</evidence>
<dbReference type="SUPFAM" id="SSF47587">
    <property type="entry name" value="Domain of poly(ADP-ribose) polymerase"/>
    <property type="match status" value="1"/>
</dbReference>
<dbReference type="Pfam" id="PF02877">
    <property type="entry name" value="PARP_reg"/>
    <property type="match status" value="1"/>
</dbReference>
<dbReference type="GO" id="GO:0006302">
    <property type="term" value="P:double-strand break repair"/>
    <property type="evidence" value="ECO:0007669"/>
    <property type="project" value="TreeGrafter"/>
</dbReference>
<feature type="domain" description="PARP catalytic" evidence="17">
    <location>
        <begin position="377"/>
        <end position="601"/>
    </location>
</feature>
<feature type="region of interest" description="Disordered" evidence="16">
    <location>
        <begin position="1"/>
        <end position="72"/>
    </location>
</feature>
<dbReference type="Proteomes" id="UP000037923">
    <property type="component" value="Unassembled WGS sequence"/>
</dbReference>
<protein>
    <recommendedName>
        <fullName evidence="15">Poly [ADP-ribose] polymerase</fullName>
        <shortName evidence="15">PARP</shortName>
        <ecNumber evidence="15">2.4.2.-</ecNumber>
    </recommendedName>
</protein>
<dbReference type="PROSITE" id="PS51060">
    <property type="entry name" value="PARP_ALPHA_HD"/>
    <property type="match status" value="1"/>
</dbReference>
<comment type="caution">
    <text evidence="20">The sequence shown here is derived from an EMBL/GenBank/DDBJ whole genome shotgun (WGS) entry which is preliminary data.</text>
</comment>
<dbReference type="FunFam" id="3.90.228.10:FF:000002">
    <property type="entry name" value="Poly [ADP-ribose] polymerase"/>
    <property type="match status" value="1"/>
</dbReference>
<feature type="compositionally biased region" description="Low complexity" evidence="16">
    <location>
        <begin position="1"/>
        <end position="68"/>
    </location>
</feature>
<dbReference type="Gene3D" id="1.20.142.10">
    <property type="entry name" value="Poly(ADP-ribose) polymerase, regulatory domain"/>
    <property type="match status" value="1"/>
</dbReference>
<dbReference type="OrthoDB" id="2017365at2759"/>
<evidence type="ECO:0000256" key="16">
    <source>
        <dbReference type="SAM" id="MobiDB-lite"/>
    </source>
</evidence>
<dbReference type="GO" id="GO:0003677">
    <property type="term" value="F:DNA binding"/>
    <property type="evidence" value="ECO:0007669"/>
    <property type="project" value="UniProtKB-KW"/>
</dbReference>
<dbReference type="InterPro" id="IPR036616">
    <property type="entry name" value="Poly(ADP-ribose)pol_reg_dom_sf"/>
</dbReference>
<dbReference type="EC" id="2.4.2.-" evidence="15"/>
<sequence>MAPKKAAPKPAAKKAAAAKAAPKVAVKVSPKVSKAAPKPAAKKAAAAKAAPKVAVKASPKVSKAAPKPAAKKAAAKVPAAPAPAPVPPSTSAAASKSVPDKLIKKGKGVVDPYFAKASTCRVVEDDGLVWQCTLNQTNVGDNNNKFYVIQLLQDEVSPMFYLFTRWGRVGVPGQQATEPRPNLMAGKMAFRSKFRSKTCNEFATPNFVKVAGKYQLMDIDYGADDDDDEAEAEAAGGDGQAKKKPKTEAAAPPKSKLPKEVQELIHMISSQSAMSNTLRELEIDTKRMPLGKISKEQIKKAYGALQKIEAELKKKNPNVEAATSEFYTLIPHDFGFRRPPLINTVVMMKDKIQMLDALSQLEVSSSLLSREPASAENPLDKTYDALDCELQPLARTDAEFQLVEEYARNTAGATHNSYSLYVETVFKVNRKGESQRYESHSKSIGNKQILWHGSRTTNYVGILSQGLRIAPKEAPCTGYMFGKGIYLADTCTKSANYCCTSRTNNNGLMLLCEAALGKQKEYLNSCYMEKAQPGFDSTKGLGRMHPDPKKSTVVDGVLWPKGPMVNDAATNLCLLYPEYIVYDVAQVRMRYLIKMRFDYKR</sequence>
<evidence type="ECO:0000313" key="20">
    <source>
        <dbReference type="EMBL" id="KPA74631.1"/>
    </source>
</evidence>
<evidence type="ECO:0000259" key="18">
    <source>
        <dbReference type="PROSITE" id="PS51060"/>
    </source>
</evidence>
<evidence type="ECO:0000256" key="15">
    <source>
        <dbReference type="RuleBase" id="RU362114"/>
    </source>
</evidence>
<feature type="domain" description="PARP alpha-helical" evidence="18">
    <location>
        <begin position="254"/>
        <end position="369"/>
    </location>
</feature>
<dbReference type="GO" id="GO:0016779">
    <property type="term" value="F:nucleotidyltransferase activity"/>
    <property type="evidence" value="ECO:0007669"/>
    <property type="project" value="UniProtKB-KW"/>
</dbReference>
<dbReference type="InterPro" id="IPR036930">
    <property type="entry name" value="WGR_dom_sf"/>
</dbReference>
<dbReference type="InterPro" id="IPR008893">
    <property type="entry name" value="WGR_domain"/>
</dbReference>
<dbReference type="Pfam" id="PF00644">
    <property type="entry name" value="PARP"/>
    <property type="match status" value="1"/>
</dbReference>
<dbReference type="GO" id="GO:0005730">
    <property type="term" value="C:nucleolus"/>
    <property type="evidence" value="ECO:0007669"/>
    <property type="project" value="TreeGrafter"/>
</dbReference>
<dbReference type="CDD" id="cd01437">
    <property type="entry name" value="parp_like"/>
    <property type="match status" value="1"/>
</dbReference>
<keyword evidence="4" id="KW-0548">Nucleotidyltransferase</keyword>
<proteinExistence type="inferred from homology"/>
<evidence type="ECO:0000256" key="5">
    <source>
        <dbReference type="ARBA" id="ARBA00022723"/>
    </source>
</evidence>
<keyword evidence="9" id="KW-0862">Zinc</keyword>
<dbReference type="Pfam" id="PF05406">
    <property type="entry name" value="WGR"/>
    <property type="match status" value="1"/>
</dbReference>
<keyword evidence="8" id="KW-0863">Zinc-finger</keyword>
<dbReference type="GO" id="GO:0003950">
    <property type="term" value="F:NAD+ poly-ADP-ribosyltransferase activity"/>
    <property type="evidence" value="ECO:0007669"/>
    <property type="project" value="UniProtKB-UniRule"/>
</dbReference>
<organism evidence="20 21">
    <name type="scientific">Leptomonas pyrrhocoris</name>
    <name type="common">Firebug parasite</name>
    <dbReference type="NCBI Taxonomy" id="157538"/>
    <lineage>
        <taxon>Eukaryota</taxon>
        <taxon>Discoba</taxon>
        <taxon>Euglenozoa</taxon>
        <taxon>Kinetoplastea</taxon>
        <taxon>Metakinetoplastina</taxon>
        <taxon>Trypanosomatida</taxon>
        <taxon>Trypanosomatidae</taxon>
        <taxon>Leishmaniinae</taxon>
        <taxon>Leptomonas</taxon>
    </lineage>
</organism>
<evidence type="ECO:0000256" key="4">
    <source>
        <dbReference type="ARBA" id="ARBA00022695"/>
    </source>
</evidence>
<dbReference type="PANTHER" id="PTHR10459">
    <property type="entry name" value="DNA LIGASE"/>
    <property type="match status" value="1"/>
</dbReference>
<evidence type="ECO:0000256" key="1">
    <source>
        <dbReference type="ARBA" id="ARBA00004123"/>
    </source>
</evidence>
<reference evidence="20 21" key="1">
    <citation type="submission" date="2015-07" db="EMBL/GenBank/DDBJ databases">
        <title>High-quality genome of monoxenous trypanosomatid Leptomonas pyrrhocoris.</title>
        <authorList>
            <person name="Flegontov P."/>
            <person name="Butenko A."/>
            <person name="Firsov S."/>
            <person name="Vlcek C."/>
            <person name="Logacheva M.D."/>
            <person name="Field M."/>
            <person name="Filatov D."/>
            <person name="Flegontova O."/>
            <person name="Gerasimov E."/>
            <person name="Jackson A.P."/>
            <person name="Kelly S."/>
            <person name="Opperdoes F."/>
            <person name="O'Reilly A."/>
            <person name="Votypka J."/>
            <person name="Yurchenko V."/>
            <person name="Lukes J."/>
        </authorList>
    </citation>
    <scope>NUCLEOTIDE SEQUENCE [LARGE SCALE GENOMIC DNA]</scope>
    <source>
        <strain evidence="20">H10</strain>
    </source>
</reference>
<feature type="region of interest" description="Disordered" evidence="16">
    <location>
        <begin position="79"/>
        <end position="98"/>
    </location>
</feature>
<evidence type="ECO:0000259" key="19">
    <source>
        <dbReference type="PROSITE" id="PS51977"/>
    </source>
</evidence>
<dbReference type="PROSITE" id="PS51059">
    <property type="entry name" value="PARP_CATALYTIC"/>
    <property type="match status" value="1"/>
</dbReference>
<feature type="domain" description="WGR" evidence="19">
    <location>
        <begin position="119"/>
        <end position="214"/>
    </location>
</feature>
<keyword evidence="10 15" id="KW-0520">NAD</keyword>
<evidence type="ECO:0000256" key="11">
    <source>
        <dbReference type="ARBA" id="ARBA00023125"/>
    </source>
</evidence>
<keyword evidence="6" id="KW-0677">Repeat</keyword>
<gene>
    <name evidence="20" type="ORF">ABB37_08976</name>
</gene>
<dbReference type="PROSITE" id="PS51977">
    <property type="entry name" value="WGR"/>
    <property type="match status" value="1"/>
</dbReference>
<dbReference type="EMBL" id="LGTL01000028">
    <property type="protein sequence ID" value="KPA74630.1"/>
    <property type="molecule type" value="Genomic_DNA"/>
</dbReference>
<keyword evidence="11" id="KW-0238">DNA-binding</keyword>
<evidence type="ECO:0000256" key="6">
    <source>
        <dbReference type="ARBA" id="ARBA00022737"/>
    </source>
</evidence>
<dbReference type="OMA" id="QGENDRF"/>
<dbReference type="EMBL" id="LGTL01000028">
    <property type="protein sequence ID" value="KPA74631.1"/>
    <property type="molecule type" value="Genomic_DNA"/>
</dbReference>
<dbReference type="RefSeq" id="XP_015653070.1">
    <property type="nucleotide sequence ID" value="XM_015808179.1"/>
</dbReference>
<keyword evidence="7" id="KW-0013">ADP-ribosylation</keyword>
<dbReference type="SUPFAM" id="SSF56399">
    <property type="entry name" value="ADP-ribosylation"/>
    <property type="match status" value="1"/>
</dbReference>
<dbReference type="VEuPathDB" id="TriTrypDB:LpyrH10_28_0090"/>
<evidence type="ECO:0000256" key="2">
    <source>
        <dbReference type="ARBA" id="ARBA00022676"/>
    </source>
</evidence>
<evidence type="ECO:0000256" key="8">
    <source>
        <dbReference type="ARBA" id="ARBA00022771"/>
    </source>
</evidence>
<comment type="similarity">
    <text evidence="13">Belongs to the ARTD/PARP family.</text>
</comment>
<dbReference type="InterPro" id="IPR050800">
    <property type="entry name" value="ARTD/PARP"/>
</dbReference>
<evidence type="ECO:0000256" key="10">
    <source>
        <dbReference type="ARBA" id="ARBA00023027"/>
    </source>
</evidence>
<keyword evidence="2 15" id="KW-0328">Glycosyltransferase</keyword>
<dbReference type="FunFam" id="1.20.142.10:FF:000001">
    <property type="entry name" value="Poly [ADP-ribose] polymerase"/>
    <property type="match status" value="1"/>
</dbReference>
<dbReference type="GeneID" id="26909259"/>
<keyword evidence="21" id="KW-1185">Reference proteome</keyword>
<evidence type="ECO:0000256" key="3">
    <source>
        <dbReference type="ARBA" id="ARBA00022679"/>
    </source>
</evidence>
<dbReference type="GO" id="GO:1990404">
    <property type="term" value="F:NAD+-protein mono-ADP-ribosyltransferase activity"/>
    <property type="evidence" value="ECO:0007669"/>
    <property type="project" value="TreeGrafter"/>
</dbReference>
<comment type="subcellular location">
    <subcellularLocation>
        <location evidence="1">Nucleus</location>
    </subcellularLocation>
</comment>
<dbReference type="RefSeq" id="XP_015653069.1">
    <property type="nucleotide sequence ID" value="XM_015808178.1"/>
</dbReference>
<evidence type="ECO:0000256" key="14">
    <source>
        <dbReference type="ARBA" id="ARBA00033987"/>
    </source>
</evidence>
<keyword evidence="3 15" id="KW-0808">Transferase</keyword>
<evidence type="ECO:0000313" key="21">
    <source>
        <dbReference type="Proteomes" id="UP000037923"/>
    </source>
</evidence>
<dbReference type="GO" id="GO:0008270">
    <property type="term" value="F:zinc ion binding"/>
    <property type="evidence" value="ECO:0007669"/>
    <property type="project" value="UniProtKB-KW"/>
</dbReference>
<keyword evidence="12" id="KW-0539">Nucleus</keyword>
<keyword evidence="5" id="KW-0479">Metal-binding</keyword>